<gene>
    <name evidence="1" type="ORF">Gogos_011012</name>
</gene>
<name>A0A7J9BN90_GOSGO</name>
<comment type="caution">
    <text evidence="1">The sequence shown here is derived from an EMBL/GenBank/DDBJ whole genome shotgun (WGS) entry which is preliminary data.</text>
</comment>
<feature type="non-terminal residue" evidence="1">
    <location>
        <position position="42"/>
    </location>
</feature>
<keyword evidence="2" id="KW-1185">Reference proteome</keyword>
<proteinExistence type="predicted"/>
<dbReference type="Proteomes" id="UP000593579">
    <property type="component" value="Unassembled WGS sequence"/>
</dbReference>
<protein>
    <submittedName>
        <fullName evidence="1">Uncharacterized protein</fullName>
    </submittedName>
</protein>
<accession>A0A7J9BN90</accession>
<reference evidence="1 2" key="1">
    <citation type="journal article" date="2019" name="Genome Biol. Evol.">
        <title>Insights into the evolution of the New World diploid cottons (Gossypium, subgenus Houzingenia) based on genome sequencing.</title>
        <authorList>
            <person name="Grover C.E."/>
            <person name="Arick M.A. 2nd"/>
            <person name="Thrash A."/>
            <person name="Conover J.L."/>
            <person name="Sanders W.S."/>
            <person name="Peterson D.G."/>
            <person name="Frelichowski J.E."/>
            <person name="Scheffler J.A."/>
            <person name="Scheffler B.E."/>
            <person name="Wendel J.F."/>
        </authorList>
    </citation>
    <scope>NUCLEOTIDE SEQUENCE [LARGE SCALE GENOMIC DNA]</scope>
    <source>
        <strain evidence="1">5</strain>
        <tissue evidence="1">Leaf</tissue>
    </source>
</reference>
<dbReference type="AlphaFoldDB" id="A0A7J9BN90"/>
<sequence>MANAGGRNLRGMRCFPTAIAFSSAATFPHYYGIPQGLPFNLY</sequence>
<evidence type="ECO:0000313" key="2">
    <source>
        <dbReference type="Proteomes" id="UP000593579"/>
    </source>
</evidence>
<organism evidence="1 2">
    <name type="scientific">Gossypium gossypioides</name>
    <name type="common">Mexican cotton</name>
    <name type="synonym">Selera gossypioides</name>
    <dbReference type="NCBI Taxonomy" id="34282"/>
    <lineage>
        <taxon>Eukaryota</taxon>
        <taxon>Viridiplantae</taxon>
        <taxon>Streptophyta</taxon>
        <taxon>Embryophyta</taxon>
        <taxon>Tracheophyta</taxon>
        <taxon>Spermatophyta</taxon>
        <taxon>Magnoliopsida</taxon>
        <taxon>eudicotyledons</taxon>
        <taxon>Gunneridae</taxon>
        <taxon>Pentapetalae</taxon>
        <taxon>rosids</taxon>
        <taxon>malvids</taxon>
        <taxon>Malvales</taxon>
        <taxon>Malvaceae</taxon>
        <taxon>Malvoideae</taxon>
        <taxon>Gossypium</taxon>
    </lineage>
</organism>
<dbReference type="EMBL" id="JABEZY010000004">
    <property type="protein sequence ID" value="MBA0737555.1"/>
    <property type="molecule type" value="Genomic_DNA"/>
</dbReference>
<evidence type="ECO:0000313" key="1">
    <source>
        <dbReference type="EMBL" id="MBA0737555.1"/>
    </source>
</evidence>